<accession>A0A3P7MF85</accession>
<keyword evidence="2" id="KW-1185">Reference proteome</keyword>
<dbReference type="Proteomes" id="UP000281553">
    <property type="component" value="Unassembled WGS sequence"/>
</dbReference>
<gene>
    <name evidence="1" type="ORF">DILT_LOCUS12402</name>
</gene>
<protein>
    <submittedName>
        <fullName evidence="1">Uncharacterized protein</fullName>
    </submittedName>
</protein>
<name>A0A3P7MF85_DIBLA</name>
<reference evidence="1 2" key="1">
    <citation type="submission" date="2018-11" db="EMBL/GenBank/DDBJ databases">
        <authorList>
            <consortium name="Pathogen Informatics"/>
        </authorList>
    </citation>
    <scope>NUCLEOTIDE SEQUENCE [LARGE SCALE GENOMIC DNA]</scope>
</reference>
<dbReference type="EMBL" id="UYRU01066333">
    <property type="protein sequence ID" value="VDN16571.1"/>
    <property type="molecule type" value="Genomic_DNA"/>
</dbReference>
<dbReference type="AlphaFoldDB" id="A0A3P7MF85"/>
<organism evidence="1 2">
    <name type="scientific">Dibothriocephalus latus</name>
    <name type="common">Fish tapeworm</name>
    <name type="synonym">Diphyllobothrium latum</name>
    <dbReference type="NCBI Taxonomy" id="60516"/>
    <lineage>
        <taxon>Eukaryota</taxon>
        <taxon>Metazoa</taxon>
        <taxon>Spiralia</taxon>
        <taxon>Lophotrochozoa</taxon>
        <taxon>Platyhelminthes</taxon>
        <taxon>Cestoda</taxon>
        <taxon>Eucestoda</taxon>
        <taxon>Diphyllobothriidea</taxon>
        <taxon>Diphyllobothriidae</taxon>
        <taxon>Dibothriocephalus</taxon>
    </lineage>
</organism>
<evidence type="ECO:0000313" key="2">
    <source>
        <dbReference type="Proteomes" id="UP000281553"/>
    </source>
</evidence>
<evidence type="ECO:0000313" key="1">
    <source>
        <dbReference type="EMBL" id="VDN16571.1"/>
    </source>
</evidence>
<sequence>MDRISESLNRFKSTKLYPFITSLESPGVLVEPNTSSTATKGACSTTRYRSRATAHLESMINCAESKYKEWNERRRK</sequence>
<proteinExistence type="predicted"/>